<sequence length="162" mass="18629">MAVHVPATAAAAETEFSRKDEDMNDDFHETEFVSRGCCSFFRLPCFKTEKWERISASEREQEVSSSRSLWGKGIQAVKKVREWSELVAGPKWKTFIRRFKKTPGRPKPGKFQYDPFSYALNFDEGPGQSGQFEDERIFRDFSSRYAAIPAQNGQLKEVPLFA</sequence>
<keyword evidence="2" id="KW-1185">Reference proteome</keyword>
<protein>
    <submittedName>
        <fullName evidence="1">Uncharacterized protein</fullName>
    </submittedName>
</protein>
<reference evidence="1" key="1">
    <citation type="submission" date="2020-06" db="EMBL/GenBank/DDBJ databases">
        <authorList>
            <person name="Li T."/>
            <person name="Hu X."/>
            <person name="Zhang T."/>
            <person name="Song X."/>
            <person name="Zhang H."/>
            <person name="Dai N."/>
            <person name="Sheng W."/>
            <person name="Hou X."/>
            <person name="Wei L."/>
        </authorList>
    </citation>
    <scope>NUCLEOTIDE SEQUENCE</scope>
    <source>
        <strain evidence="1">3651</strain>
        <tissue evidence="1">Leaf</tissue>
    </source>
</reference>
<evidence type="ECO:0000313" key="1">
    <source>
        <dbReference type="EMBL" id="KAK4426159.1"/>
    </source>
</evidence>
<dbReference type="Proteomes" id="UP001293254">
    <property type="component" value="Unassembled WGS sequence"/>
</dbReference>
<gene>
    <name evidence="1" type="ORF">Salat_1384400</name>
</gene>
<dbReference type="AlphaFoldDB" id="A0AAE1Y9F6"/>
<organism evidence="1 2">
    <name type="scientific">Sesamum alatum</name>
    <dbReference type="NCBI Taxonomy" id="300844"/>
    <lineage>
        <taxon>Eukaryota</taxon>
        <taxon>Viridiplantae</taxon>
        <taxon>Streptophyta</taxon>
        <taxon>Embryophyta</taxon>
        <taxon>Tracheophyta</taxon>
        <taxon>Spermatophyta</taxon>
        <taxon>Magnoliopsida</taxon>
        <taxon>eudicotyledons</taxon>
        <taxon>Gunneridae</taxon>
        <taxon>Pentapetalae</taxon>
        <taxon>asterids</taxon>
        <taxon>lamiids</taxon>
        <taxon>Lamiales</taxon>
        <taxon>Pedaliaceae</taxon>
        <taxon>Sesamum</taxon>
    </lineage>
</organism>
<comment type="caution">
    <text evidence="1">The sequence shown here is derived from an EMBL/GenBank/DDBJ whole genome shotgun (WGS) entry which is preliminary data.</text>
</comment>
<evidence type="ECO:0000313" key="2">
    <source>
        <dbReference type="Proteomes" id="UP001293254"/>
    </source>
</evidence>
<dbReference type="EMBL" id="JACGWO010000005">
    <property type="protein sequence ID" value="KAK4426159.1"/>
    <property type="molecule type" value="Genomic_DNA"/>
</dbReference>
<dbReference type="PANTHER" id="PTHR47076">
    <property type="entry name" value="NHL DOMAIN PROTEIN"/>
    <property type="match status" value="1"/>
</dbReference>
<reference evidence="1" key="2">
    <citation type="journal article" date="2024" name="Plant">
        <title>Genomic evolution and insights into agronomic trait innovations of Sesamum species.</title>
        <authorList>
            <person name="Miao H."/>
            <person name="Wang L."/>
            <person name="Qu L."/>
            <person name="Liu H."/>
            <person name="Sun Y."/>
            <person name="Le M."/>
            <person name="Wang Q."/>
            <person name="Wei S."/>
            <person name="Zheng Y."/>
            <person name="Lin W."/>
            <person name="Duan Y."/>
            <person name="Cao H."/>
            <person name="Xiong S."/>
            <person name="Wang X."/>
            <person name="Wei L."/>
            <person name="Li C."/>
            <person name="Ma Q."/>
            <person name="Ju M."/>
            <person name="Zhao R."/>
            <person name="Li G."/>
            <person name="Mu C."/>
            <person name="Tian Q."/>
            <person name="Mei H."/>
            <person name="Zhang T."/>
            <person name="Gao T."/>
            <person name="Zhang H."/>
        </authorList>
    </citation>
    <scope>NUCLEOTIDE SEQUENCE</scope>
    <source>
        <strain evidence="1">3651</strain>
    </source>
</reference>
<proteinExistence type="predicted"/>
<accession>A0AAE1Y9F6</accession>
<name>A0AAE1Y9F6_9LAMI</name>
<dbReference type="PANTHER" id="PTHR47076:SF12">
    <property type="entry name" value="NHL DOMAIN-CONTAINING PROTEIN"/>
    <property type="match status" value="1"/>
</dbReference>